<dbReference type="Gene3D" id="1.10.3210.10">
    <property type="entry name" value="Hypothetical protein af1432"/>
    <property type="match status" value="1"/>
</dbReference>
<dbReference type="SUPFAM" id="SSF109604">
    <property type="entry name" value="HD-domain/PDEase-like"/>
    <property type="match status" value="1"/>
</dbReference>
<dbReference type="AlphaFoldDB" id="A0A3N2D848"/>
<keyword evidence="2" id="KW-0378">Hydrolase</keyword>
<feature type="compositionally biased region" description="Basic and acidic residues" evidence="1">
    <location>
        <begin position="232"/>
        <end position="252"/>
    </location>
</feature>
<evidence type="ECO:0000256" key="1">
    <source>
        <dbReference type="SAM" id="MobiDB-lite"/>
    </source>
</evidence>
<keyword evidence="3" id="KW-1185">Reference proteome</keyword>
<dbReference type="Proteomes" id="UP000275356">
    <property type="component" value="Unassembled WGS sequence"/>
</dbReference>
<dbReference type="GO" id="GO:0016787">
    <property type="term" value="F:hydrolase activity"/>
    <property type="evidence" value="ECO:0007669"/>
    <property type="project" value="UniProtKB-KW"/>
</dbReference>
<evidence type="ECO:0000313" key="3">
    <source>
        <dbReference type="Proteomes" id="UP000275356"/>
    </source>
</evidence>
<dbReference type="EMBL" id="RKHQ01000001">
    <property type="protein sequence ID" value="ROR95955.1"/>
    <property type="molecule type" value="Genomic_DNA"/>
</dbReference>
<comment type="caution">
    <text evidence="2">The sequence shown here is derived from an EMBL/GenBank/DDBJ whole genome shotgun (WGS) entry which is preliminary data.</text>
</comment>
<feature type="region of interest" description="Disordered" evidence="1">
    <location>
        <begin position="232"/>
        <end position="359"/>
    </location>
</feature>
<evidence type="ECO:0000313" key="2">
    <source>
        <dbReference type="EMBL" id="ROR95955.1"/>
    </source>
</evidence>
<dbReference type="PANTHER" id="PTHR21174">
    <property type="match status" value="1"/>
</dbReference>
<organism evidence="2 3">
    <name type="scientific">Salana multivorans</name>
    <dbReference type="NCBI Taxonomy" id="120377"/>
    <lineage>
        <taxon>Bacteria</taxon>
        <taxon>Bacillati</taxon>
        <taxon>Actinomycetota</taxon>
        <taxon>Actinomycetes</taxon>
        <taxon>Micrococcales</taxon>
        <taxon>Beutenbergiaceae</taxon>
        <taxon>Salana</taxon>
    </lineage>
</organism>
<proteinExistence type="predicted"/>
<dbReference type="InterPro" id="IPR009218">
    <property type="entry name" value="HD_phosphohydro"/>
</dbReference>
<name>A0A3N2D848_9MICO</name>
<protein>
    <submittedName>
        <fullName evidence="2">Putative metal-dependent HD superfamily phosphohydrolase</fullName>
    </submittedName>
</protein>
<gene>
    <name evidence="2" type="ORF">EDD28_0524</name>
</gene>
<dbReference type="PANTHER" id="PTHR21174:SF0">
    <property type="entry name" value="HD PHOSPHOHYDROLASE FAMILY PROTEIN-RELATED"/>
    <property type="match status" value="1"/>
</dbReference>
<sequence length="359" mass="38918">MGMTEAPQWLVPSFVRSAKAIGATAGTEEIEAVANALVASWRSPDRFHHALRHLVDVLASIDQLAEETHDPDVVRIAAWYHGAEFSAERRTAFAHKGGEDPVRGADRAREELPRLGVPEETVTRVAELQEQMHRHSAAPRDLDAQALCDADLSGLAAEPQRYAEYRRNIRAEYAHIDPAAYLEARITILRKLASRSRIFTSPMAQDWEEPARQNLAAELELLEGELVDLEEAEHAESERLAAESGGDAERGDAVAGDDAGDEDAMNVGAADGDAAHVRATGGEGGTASGPLAPEARGSGRDSGPVTPDEHQVVRRSIREIPADRRDAGGREGRGLSTDEPDVDEGYSTLNRIPRFRGRP</sequence>
<feature type="compositionally biased region" description="Basic and acidic residues" evidence="1">
    <location>
        <begin position="307"/>
        <end position="333"/>
    </location>
</feature>
<accession>A0A3N2D848</accession>
<reference evidence="2 3" key="1">
    <citation type="submission" date="2018-11" db="EMBL/GenBank/DDBJ databases">
        <title>Sequencing the genomes of 1000 actinobacteria strains.</title>
        <authorList>
            <person name="Klenk H.-P."/>
        </authorList>
    </citation>
    <scope>NUCLEOTIDE SEQUENCE [LARGE SCALE GENOMIC DNA]</scope>
    <source>
        <strain evidence="2 3">DSM 13521</strain>
    </source>
</reference>